<sequence>MFTSSHSLSKVHTNEIKFIQERISGVEKHFGHMCSALGAYTRKTAKLRDKGDELSKTFMAYGEVEHLNKSLRSALCETADTLAAIQDYRNVEVERLESRVVGEIALYGGICKTAREELKQSFSTRQQEISHRQNLEKTKSRYPQNRQQIVIAETKLQKANVEARRACENIEEKMDLFEQRKVADLKRVLKEFVQTELAFHAKALELYTKAYTHIANIEEEEDLEAFRNARDVFDVEFRNALKGNAAARAEVVGAGQGSSLSPVITSSREKKQSHKKRDMKKSLEKLQVEDYEEINESSSSEAG</sequence>
<evidence type="ECO:0008006" key="5">
    <source>
        <dbReference type="Google" id="ProtNLM"/>
    </source>
</evidence>
<dbReference type="InterPro" id="IPR009602">
    <property type="entry name" value="CBAR/FAM92"/>
</dbReference>
<organism evidence="3 4">
    <name type="scientific">Cherax quadricarinatus</name>
    <name type="common">Australian red claw crayfish</name>
    <dbReference type="NCBI Taxonomy" id="27406"/>
    <lineage>
        <taxon>Eukaryota</taxon>
        <taxon>Metazoa</taxon>
        <taxon>Ecdysozoa</taxon>
        <taxon>Arthropoda</taxon>
        <taxon>Crustacea</taxon>
        <taxon>Multicrustacea</taxon>
        <taxon>Malacostraca</taxon>
        <taxon>Eumalacostraca</taxon>
        <taxon>Eucarida</taxon>
        <taxon>Decapoda</taxon>
        <taxon>Pleocyemata</taxon>
        <taxon>Astacidea</taxon>
        <taxon>Parastacoidea</taxon>
        <taxon>Parastacidae</taxon>
        <taxon>Cherax</taxon>
    </lineage>
</organism>
<dbReference type="Proteomes" id="UP001445076">
    <property type="component" value="Unassembled WGS sequence"/>
</dbReference>
<dbReference type="AlphaFoldDB" id="A0AAW0X8G7"/>
<evidence type="ECO:0000313" key="4">
    <source>
        <dbReference type="Proteomes" id="UP001445076"/>
    </source>
</evidence>
<dbReference type="PANTHER" id="PTHR21223">
    <property type="entry name" value="CBY1-INTERACTING BAR DOMAIN-CONTAINING PROTEIN HOMOLOG"/>
    <property type="match status" value="1"/>
</dbReference>
<dbReference type="GO" id="GO:0060271">
    <property type="term" value="P:cilium assembly"/>
    <property type="evidence" value="ECO:0007669"/>
    <property type="project" value="TreeGrafter"/>
</dbReference>
<evidence type="ECO:0000256" key="2">
    <source>
        <dbReference type="SAM" id="MobiDB-lite"/>
    </source>
</evidence>
<dbReference type="EMBL" id="JARKIK010000046">
    <property type="protein sequence ID" value="KAK8735683.1"/>
    <property type="molecule type" value="Genomic_DNA"/>
</dbReference>
<reference evidence="3 4" key="1">
    <citation type="journal article" date="2024" name="BMC Genomics">
        <title>Genome assembly of redclaw crayfish (Cherax quadricarinatus) provides insights into its immune adaptation and hypoxia tolerance.</title>
        <authorList>
            <person name="Liu Z."/>
            <person name="Zheng J."/>
            <person name="Li H."/>
            <person name="Fang K."/>
            <person name="Wang S."/>
            <person name="He J."/>
            <person name="Zhou D."/>
            <person name="Weng S."/>
            <person name="Chi M."/>
            <person name="Gu Z."/>
            <person name="He J."/>
            <person name="Li F."/>
            <person name="Wang M."/>
        </authorList>
    </citation>
    <scope>NUCLEOTIDE SEQUENCE [LARGE SCALE GENOMIC DNA]</scope>
    <source>
        <strain evidence="3">ZL_2023a</strain>
    </source>
</reference>
<dbReference type="PANTHER" id="PTHR21223:SF2">
    <property type="entry name" value="CBY1-INTERACTING BAR DOMAIN-CONTAINING PROTEIN HOMOLOG"/>
    <property type="match status" value="1"/>
</dbReference>
<proteinExistence type="predicted"/>
<dbReference type="SUPFAM" id="SSF103657">
    <property type="entry name" value="BAR/IMD domain-like"/>
    <property type="match status" value="1"/>
</dbReference>
<name>A0AAW0X8G7_CHEQU</name>
<dbReference type="Pfam" id="PF06730">
    <property type="entry name" value="FAM92"/>
    <property type="match status" value="1"/>
</dbReference>
<feature type="region of interest" description="Disordered" evidence="2">
    <location>
        <begin position="255"/>
        <end position="303"/>
    </location>
</feature>
<evidence type="ECO:0000256" key="1">
    <source>
        <dbReference type="SAM" id="Coils"/>
    </source>
</evidence>
<comment type="caution">
    <text evidence="3">The sequence shown here is derived from an EMBL/GenBank/DDBJ whole genome shotgun (WGS) entry which is preliminary data.</text>
</comment>
<feature type="coiled-coil region" evidence="1">
    <location>
        <begin position="153"/>
        <end position="180"/>
    </location>
</feature>
<keyword evidence="1" id="KW-0175">Coiled coil</keyword>
<dbReference type="Gene3D" id="1.20.1270.60">
    <property type="entry name" value="Arfaptin homology (AH) domain/BAR domain"/>
    <property type="match status" value="1"/>
</dbReference>
<evidence type="ECO:0000313" key="3">
    <source>
        <dbReference type="EMBL" id="KAK8735683.1"/>
    </source>
</evidence>
<dbReference type="InterPro" id="IPR027267">
    <property type="entry name" value="AH/BAR_dom_sf"/>
</dbReference>
<dbReference type="GO" id="GO:0036064">
    <property type="term" value="C:ciliary basal body"/>
    <property type="evidence" value="ECO:0007669"/>
    <property type="project" value="TreeGrafter"/>
</dbReference>
<feature type="compositionally biased region" description="Polar residues" evidence="2">
    <location>
        <begin position="257"/>
        <end position="266"/>
    </location>
</feature>
<gene>
    <name evidence="3" type="ORF">OTU49_005264</name>
</gene>
<dbReference type="GO" id="GO:0035869">
    <property type="term" value="C:ciliary transition zone"/>
    <property type="evidence" value="ECO:0007669"/>
    <property type="project" value="TreeGrafter"/>
</dbReference>
<protein>
    <recommendedName>
        <fullName evidence="5">Protein FAM92A1</fullName>
    </recommendedName>
</protein>
<accession>A0AAW0X8G7</accession>
<keyword evidence="4" id="KW-1185">Reference proteome</keyword>